<dbReference type="InterPro" id="IPR049280">
    <property type="entry name" value="DUF6852"/>
</dbReference>
<evidence type="ECO:0000313" key="4">
    <source>
        <dbReference type="Proteomes" id="UP000030101"/>
    </source>
</evidence>
<feature type="domain" description="DUF5606" evidence="1">
    <location>
        <begin position="3"/>
        <end position="48"/>
    </location>
</feature>
<dbReference type="InterPro" id="IPR049281">
    <property type="entry name" value="BVU_3817-like_C_sf"/>
</dbReference>
<dbReference type="InterPro" id="IPR041218">
    <property type="entry name" value="DUF5606"/>
</dbReference>
<accession>A0ABR4XLH3</accession>
<dbReference type="Pfam" id="PF21186">
    <property type="entry name" value="DUF6852"/>
    <property type="match status" value="1"/>
</dbReference>
<dbReference type="Gene3D" id="2.30.30.730">
    <property type="match status" value="1"/>
</dbReference>
<dbReference type="Gene3D" id="1.10.10.1650">
    <property type="match status" value="1"/>
</dbReference>
<feature type="domain" description="DUF6852" evidence="2">
    <location>
        <begin position="51"/>
        <end position="121"/>
    </location>
</feature>
<dbReference type="RefSeq" id="WP_036790259.1">
    <property type="nucleotide sequence ID" value="NZ_JQZV01000009.1"/>
</dbReference>
<evidence type="ECO:0000259" key="2">
    <source>
        <dbReference type="Pfam" id="PF21186"/>
    </source>
</evidence>
<gene>
    <name evidence="3" type="ORF">HQ43_04620</name>
</gene>
<dbReference type="Proteomes" id="UP000030101">
    <property type="component" value="Unassembled WGS sequence"/>
</dbReference>
<comment type="caution">
    <text evidence="3">The sequence shown here is derived from an EMBL/GenBank/DDBJ whole genome shotgun (WGS) entry which is preliminary data.</text>
</comment>
<dbReference type="Pfam" id="PF18347">
    <property type="entry name" value="DUF5606"/>
    <property type="match status" value="1"/>
</dbReference>
<reference evidence="3 4" key="1">
    <citation type="submission" date="2014-08" db="EMBL/GenBank/DDBJ databases">
        <title>Porphyromonas canoris strain:OH2762 Genome sequencing.</title>
        <authorList>
            <person name="Wallis C."/>
            <person name="Deusch O."/>
            <person name="O'Flynn C."/>
            <person name="Davis I."/>
            <person name="Jospin G."/>
            <person name="Darling A.E."/>
            <person name="Coil D.A."/>
            <person name="Alexiev A."/>
            <person name="Horsfall A."/>
            <person name="Kirkwood N."/>
            <person name="Harris S."/>
            <person name="Eisen J.A."/>
        </authorList>
    </citation>
    <scope>NUCLEOTIDE SEQUENCE [LARGE SCALE GENOMIC DNA]</scope>
    <source>
        <strain evidence="4">COT-108 OH2762</strain>
    </source>
</reference>
<name>A0ABR4XLH3_9PORP</name>
<evidence type="ECO:0000259" key="1">
    <source>
        <dbReference type="Pfam" id="PF18347"/>
    </source>
</evidence>
<proteinExistence type="predicted"/>
<evidence type="ECO:0008006" key="5">
    <source>
        <dbReference type="Google" id="ProtNLM"/>
    </source>
</evidence>
<sequence>MSLKQILSISGKPGLFKILTGNRTPIVIQDLTTKVKRQLFPKDKVVSLYDISIYTEEGDLPLRTLLTTIFEKQSGKELDAENIAATPESLKSFMEEVLPSYDKERVYPTDIRKVVLWYNTLVKDGFTTFEEQEEEKEA</sequence>
<evidence type="ECO:0000313" key="3">
    <source>
        <dbReference type="EMBL" id="KGN92538.1"/>
    </source>
</evidence>
<protein>
    <recommendedName>
        <fullName evidence="5">DUF5606 domain-containing protein</fullName>
    </recommendedName>
</protein>
<keyword evidence="4" id="KW-1185">Reference proteome</keyword>
<dbReference type="InterPro" id="IPR049282">
    <property type="entry name" value="BVU_3817_N_sf"/>
</dbReference>
<organism evidence="3 4">
    <name type="scientific">Porphyromonas canoris</name>
    <dbReference type="NCBI Taxonomy" id="36875"/>
    <lineage>
        <taxon>Bacteria</taxon>
        <taxon>Pseudomonadati</taxon>
        <taxon>Bacteroidota</taxon>
        <taxon>Bacteroidia</taxon>
        <taxon>Bacteroidales</taxon>
        <taxon>Porphyromonadaceae</taxon>
        <taxon>Porphyromonas</taxon>
    </lineage>
</organism>
<dbReference type="EMBL" id="JQZV01000009">
    <property type="protein sequence ID" value="KGN92538.1"/>
    <property type="molecule type" value="Genomic_DNA"/>
</dbReference>